<dbReference type="AlphaFoldDB" id="A0AAW1V647"/>
<dbReference type="EMBL" id="JARQZJ010000108">
    <property type="protein sequence ID" value="KAK9887354.1"/>
    <property type="molecule type" value="Genomic_DNA"/>
</dbReference>
<evidence type="ECO:0000256" key="2">
    <source>
        <dbReference type="SAM" id="MobiDB-lite"/>
    </source>
</evidence>
<feature type="compositionally biased region" description="Basic and acidic residues" evidence="2">
    <location>
        <begin position="18"/>
        <end position="32"/>
    </location>
</feature>
<name>A0AAW1V647_9CUCU</name>
<feature type="compositionally biased region" description="Basic and acidic residues" evidence="2">
    <location>
        <begin position="291"/>
        <end position="304"/>
    </location>
</feature>
<feature type="region of interest" description="Disordered" evidence="2">
    <location>
        <begin position="18"/>
        <end position="37"/>
    </location>
</feature>
<reference evidence="3 4" key="1">
    <citation type="submission" date="2023-03" db="EMBL/GenBank/DDBJ databases">
        <title>Genome insight into feeding habits of ladybird beetles.</title>
        <authorList>
            <person name="Li H.-S."/>
            <person name="Huang Y.-H."/>
            <person name="Pang H."/>
        </authorList>
    </citation>
    <scope>NUCLEOTIDE SEQUENCE [LARGE SCALE GENOMIC DNA]</scope>
    <source>
        <strain evidence="3">SYSU_2023b</strain>
        <tissue evidence="3">Whole body</tissue>
    </source>
</reference>
<organism evidence="3 4">
    <name type="scientific">Henosepilachna vigintioctopunctata</name>
    <dbReference type="NCBI Taxonomy" id="420089"/>
    <lineage>
        <taxon>Eukaryota</taxon>
        <taxon>Metazoa</taxon>
        <taxon>Ecdysozoa</taxon>
        <taxon>Arthropoda</taxon>
        <taxon>Hexapoda</taxon>
        <taxon>Insecta</taxon>
        <taxon>Pterygota</taxon>
        <taxon>Neoptera</taxon>
        <taxon>Endopterygota</taxon>
        <taxon>Coleoptera</taxon>
        <taxon>Polyphaga</taxon>
        <taxon>Cucujiformia</taxon>
        <taxon>Coccinelloidea</taxon>
        <taxon>Coccinellidae</taxon>
        <taxon>Epilachninae</taxon>
        <taxon>Epilachnini</taxon>
        <taxon>Henosepilachna</taxon>
    </lineage>
</organism>
<feature type="region of interest" description="Disordered" evidence="2">
    <location>
        <begin position="284"/>
        <end position="310"/>
    </location>
</feature>
<comment type="caution">
    <text evidence="3">The sequence shown here is derived from an EMBL/GenBank/DDBJ whole genome shotgun (WGS) entry which is preliminary data.</text>
</comment>
<evidence type="ECO:0000313" key="3">
    <source>
        <dbReference type="EMBL" id="KAK9887354.1"/>
    </source>
</evidence>
<evidence type="ECO:0000256" key="1">
    <source>
        <dbReference type="SAM" id="Coils"/>
    </source>
</evidence>
<gene>
    <name evidence="3" type="ORF">WA026_022024</name>
</gene>
<feature type="coiled-coil region" evidence="1">
    <location>
        <begin position="58"/>
        <end position="152"/>
    </location>
</feature>
<proteinExistence type="predicted"/>
<keyword evidence="1" id="KW-0175">Coiled coil</keyword>
<sequence>MKLFVKFFRRISPKSRESAKSKNDLQRRRLMEESTSSNSIQTIDKNLDVSTSCSSADMKAFEDQIENLKAVVDNLKEEIEKKEISIAKLAREKEKLSLDLSKQKRLNNNIRKQLEDERNFYFQEKEIFCQEMNEMKGLKEKLSSNNDDFNSEKSGHNFKEELENIKKKLGQTLEANYNLSIKFLRIKNTKSFLKNELCRIKMEHEKIFNDFKTKIEMMSSAVTDIVDNKYHMYASPSNRKYVQLVRQNSSLVHENLCLQMEIGRLNSLFDRIKLKQTKSETNNRLKYIHSLKPEAHASNKDDKREKKKVRITTEDKGVMANENPSSIEKCDRIIMKCYSNEVKISDNNEPIDTFDNASSNEPIKRKHIKKTHKASCRKHSSRVKLDEISTDKKQETDLKEDNLLHESRIVKLSSINEIDENENFVNRI</sequence>
<protein>
    <submittedName>
        <fullName evidence="3">Uncharacterized protein</fullName>
    </submittedName>
</protein>
<dbReference type="Proteomes" id="UP001431783">
    <property type="component" value="Unassembled WGS sequence"/>
</dbReference>
<evidence type="ECO:0000313" key="4">
    <source>
        <dbReference type="Proteomes" id="UP001431783"/>
    </source>
</evidence>
<keyword evidence="4" id="KW-1185">Reference proteome</keyword>
<accession>A0AAW1V647</accession>